<dbReference type="EMBL" id="ML119669">
    <property type="protein sequence ID" value="RPA82677.1"/>
    <property type="molecule type" value="Genomic_DNA"/>
</dbReference>
<dbReference type="FunFam" id="3.40.50.1170:FF:000003">
    <property type="entry name" value="60 kDa lysophospholipase"/>
    <property type="match status" value="1"/>
</dbReference>
<dbReference type="PROSITE" id="PS50088">
    <property type="entry name" value="ANK_REPEAT"/>
    <property type="match status" value="2"/>
</dbReference>
<keyword evidence="4 6" id="KW-0040">ANK repeat</keyword>
<evidence type="ECO:0000256" key="6">
    <source>
        <dbReference type="PROSITE-ProRule" id="PRU00023"/>
    </source>
</evidence>
<dbReference type="CDD" id="cd08963">
    <property type="entry name" value="L-asparaginase_I"/>
    <property type="match status" value="1"/>
</dbReference>
<sequence>MDIFDIVEANYDLSLERVQSHTSAAGGFPESTVLIIATGGTICMQKSENGYIPARGFLETSLAPRPSFNDNSPAREVKVAVFDKDEENVHYEYHKTLRTPPSAYNRHVRFSVLEFDPLLDSSSINAKGWSKIVKVIEANYTLFDGFVILHGTDSLAYTCSAVSFMLQNLGKPVIFTGSQAPMSELRSDATDNLLGSLIIAGHFMIAEVCLFFNNNLFRGNRTTKVSANDFNAFNSPNHPPLGKVGINIKIHWNLIKRPEIMAPFSIQSHFPDTSHVACLRIFPGIQPRMIESVLKMDGLKGLVLETFGSGNAPEDEELLSVLREGVLNGIIIVAVTQCLIGSVNPLYAAGTALLKTGVVFGLDMTTEAALTKLSCLLADPNLTPEEIRRTMSTSTRGELTESANTSFSHPESLVVPPKYSTLTTIGYAISSNDIPAVIEVLNISKDFLLNEFDHTGNTPVHLAAAAPNSEFLRLFLQQGGSVHLRNREGKTPLFIAAESGLVENVKVLREAGGHLHEDEKVVARGIRRMCEQGQQLGVDSLKDLDDDGLEAWLGGGSIQRARPYAGSPGRFSPGVKVRALCWELAGAEA</sequence>
<evidence type="ECO:0000313" key="10">
    <source>
        <dbReference type="Proteomes" id="UP000275078"/>
    </source>
</evidence>
<dbReference type="SUPFAM" id="SSF53774">
    <property type="entry name" value="Glutaminase/Asparaginase"/>
    <property type="match status" value="1"/>
</dbReference>
<organism evidence="9 10">
    <name type="scientific">Ascobolus immersus RN42</name>
    <dbReference type="NCBI Taxonomy" id="1160509"/>
    <lineage>
        <taxon>Eukaryota</taxon>
        <taxon>Fungi</taxon>
        <taxon>Dikarya</taxon>
        <taxon>Ascomycota</taxon>
        <taxon>Pezizomycotina</taxon>
        <taxon>Pezizomycetes</taxon>
        <taxon>Pezizales</taxon>
        <taxon>Ascobolaceae</taxon>
        <taxon>Ascobolus</taxon>
    </lineage>
</organism>
<dbReference type="PROSITE" id="PS51732">
    <property type="entry name" value="ASN_GLN_ASE_3"/>
    <property type="match status" value="1"/>
</dbReference>
<keyword evidence="10" id="KW-1185">Reference proteome</keyword>
<dbReference type="AlphaFoldDB" id="A0A3N4IB26"/>
<proteinExistence type="inferred from homology"/>
<dbReference type="Gene3D" id="1.25.40.20">
    <property type="entry name" value="Ankyrin repeat-containing domain"/>
    <property type="match status" value="1"/>
</dbReference>
<gene>
    <name evidence="9" type="ORF">BJ508DRAFT_413862</name>
</gene>
<keyword evidence="2" id="KW-0677">Repeat</keyword>
<dbReference type="Pfam" id="PF12796">
    <property type="entry name" value="Ank_2"/>
    <property type="match status" value="1"/>
</dbReference>
<reference evidence="9 10" key="1">
    <citation type="journal article" date="2018" name="Nat. Ecol. Evol.">
        <title>Pezizomycetes genomes reveal the molecular basis of ectomycorrhizal truffle lifestyle.</title>
        <authorList>
            <person name="Murat C."/>
            <person name="Payen T."/>
            <person name="Noel B."/>
            <person name="Kuo A."/>
            <person name="Morin E."/>
            <person name="Chen J."/>
            <person name="Kohler A."/>
            <person name="Krizsan K."/>
            <person name="Balestrini R."/>
            <person name="Da Silva C."/>
            <person name="Montanini B."/>
            <person name="Hainaut M."/>
            <person name="Levati E."/>
            <person name="Barry K.W."/>
            <person name="Belfiori B."/>
            <person name="Cichocki N."/>
            <person name="Clum A."/>
            <person name="Dockter R.B."/>
            <person name="Fauchery L."/>
            <person name="Guy J."/>
            <person name="Iotti M."/>
            <person name="Le Tacon F."/>
            <person name="Lindquist E.A."/>
            <person name="Lipzen A."/>
            <person name="Malagnac F."/>
            <person name="Mello A."/>
            <person name="Molinier V."/>
            <person name="Miyauchi S."/>
            <person name="Poulain J."/>
            <person name="Riccioni C."/>
            <person name="Rubini A."/>
            <person name="Sitrit Y."/>
            <person name="Splivallo R."/>
            <person name="Traeger S."/>
            <person name="Wang M."/>
            <person name="Zifcakova L."/>
            <person name="Wipf D."/>
            <person name="Zambonelli A."/>
            <person name="Paolocci F."/>
            <person name="Nowrousian M."/>
            <person name="Ottonello S."/>
            <person name="Baldrian P."/>
            <person name="Spatafora J.W."/>
            <person name="Henrissat B."/>
            <person name="Nagy L.G."/>
            <person name="Aury J.M."/>
            <person name="Wincker P."/>
            <person name="Grigoriev I.V."/>
            <person name="Bonfante P."/>
            <person name="Martin F.M."/>
        </authorList>
    </citation>
    <scope>NUCLEOTIDE SEQUENCE [LARGE SCALE GENOMIC DNA]</scope>
    <source>
        <strain evidence="9 10">RN42</strain>
    </source>
</reference>
<accession>A0A3N4IB26</accession>
<feature type="domain" description="L-asparaginase N-terminal" evidence="7">
    <location>
        <begin position="33"/>
        <end position="254"/>
    </location>
</feature>
<dbReference type="OrthoDB" id="542841at2759"/>
<feature type="repeat" description="ANK" evidence="6">
    <location>
        <begin position="488"/>
        <end position="520"/>
    </location>
</feature>
<protein>
    <recommendedName>
        <fullName evidence="1">asparaginase</fullName>
        <ecNumber evidence="1">3.5.1.1</ecNumber>
    </recommendedName>
</protein>
<dbReference type="STRING" id="1160509.A0A3N4IB26"/>
<dbReference type="InterPro" id="IPR002110">
    <property type="entry name" value="Ankyrin_rpt"/>
</dbReference>
<feature type="repeat" description="ANK" evidence="6">
    <location>
        <begin position="455"/>
        <end position="487"/>
    </location>
</feature>
<keyword evidence="3" id="KW-0378">Hydrolase</keyword>
<dbReference type="PANTHER" id="PTHR11707">
    <property type="entry name" value="L-ASPARAGINASE"/>
    <property type="match status" value="1"/>
</dbReference>
<dbReference type="PANTHER" id="PTHR11707:SF28">
    <property type="entry name" value="60 KDA LYSOPHOSPHOLIPASE"/>
    <property type="match status" value="1"/>
</dbReference>
<dbReference type="Pfam" id="PF00710">
    <property type="entry name" value="Asparaginase"/>
    <property type="match status" value="1"/>
</dbReference>
<evidence type="ECO:0000256" key="2">
    <source>
        <dbReference type="ARBA" id="ARBA00022737"/>
    </source>
</evidence>
<dbReference type="PIRSF" id="PIRSF500176">
    <property type="entry name" value="L_ASNase"/>
    <property type="match status" value="1"/>
</dbReference>
<dbReference type="SUPFAM" id="SSF48403">
    <property type="entry name" value="Ankyrin repeat"/>
    <property type="match status" value="1"/>
</dbReference>
<evidence type="ECO:0000313" key="9">
    <source>
        <dbReference type="EMBL" id="RPA82677.1"/>
    </source>
</evidence>
<evidence type="ECO:0000256" key="4">
    <source>
        <dbReference type="ARBA" id="ARBA00023043"/>
    </source>
</evidence>
<dbReference type="InterPro" id="IPR027474">
    <property type="entry name" value="L-asparaginase_N"/>
</dbReference>
<dbReference type="Gene3D" id="3.40.50.1170">
    <property type="entry name" value="L-asparaginase, N-terminal domain"/>
    <property type="match status" value="1"/>
</dbReference>
<evidence type="ECO:0000259" key="8">
    <source>
        <dbReference type="Pfam" id="PF17763"/>
    </source>
</evidence>
<dbReference type="Proteomes" id="UP000275078">
    <property type="component" value="Unassembled WGS sequence"/>
</dbReference>
<name>A0A3N4IB26_ASCIM</name>
<dbReference type="FunFam" id="3.40.50.40:FF:000001">
    <property type="entry name" value="L-asparaginase 1"/>
    <property type="match status" value="1"/>
</dbReference>
<dbReference type="PROSITE" id="PS50297">
    <property type="entry name" value="ANK_REP_REGION"/>
    <property type="match status" value="2"/>
</dbReference>
<dbReference type="PIRSF" id="PIRSF001220">
    <property type="entry name" value="L-ASNase_gatD"/>
    <property type="match status" value="1"/>
</dbReference>
<comment type="similarity">
    <text evidence="5">In the N-terminal section; belongs to the asparaginase 1 family.</text>
</comment>
<dbReference type="GO" id="GO:0004067">
    <property type="term" value="F:asparaginase activity"/>
    <property type="evidence" value="ECO:0007669"/>
    <property type="project" value="UniProtKB-UniRule"/>
</dbReference>
<dbReference type="PRINTS" id="PR00139">
    <property type="entry name" value="ASNGLNASE"/>
</dbReference>
<dbReference type="SMART" id="SM00870">
    <property type="entry name" value="Asparaginase"/>
    <property type="match status" value="1"/>
</dbReference>
<evidence type="ECO:0000259" key="7">
    <source>
        <dbReference type="Pfam" id="PF00710"/>
    </source>
</evidence>
<dbReference type="GO" id="GO:0009066">
    <property type="term" value="P:aspartate family amino acid metabolic process"/>
    <property type="evidence" value="ECO:0007669"/>
    <property type="project" value="UniProtKB-ARBA"/>
</dbReference>
<evidence type="ECO:0000256" key="3">
    <source>
        <dbReference type="ARBA" id="ARBA00022801"/>
    </source>
</evidence>
<dbReference type="SFLD" id="SFLDS00057">
    <property type="entry name" value="Glutaminase/Asparaginase"/>
    <property type="match status" value="1"/>
</dbReference>
<feature type="domain" description="Asparaginase/glutaminase C-terminal" evidence="8">
    <location>
        <begin position="275"/>
        <end position="391"/>
    </location>
</feature>
<evidence type="ECO:0000256" key="1">
    <source>
        <dbReference type="ARBA" id="ARBA00012920"/>
    </source>
</evidence>
<dbReference type="Pfam" id="PF17763">
    <property type="entry name" value="Asparaginase_C"/>
    <property type="match status" value="1"/>
</dbReference>
<dbReference type="InterPro" id="IPR027473">
    <property type="entry name" value="L-asparaginase_C"/>
</dbReference>
<dbReference type="Gene3D" id="3.40.50.40">
    <property type="match status" value="1"/>
</dbReference>
<dbReference type="InterPro" id="IPR037152">
    <property type="entry name" value="L-asparaginase_N_sf"/>
</dbReference>
<dbReference type="InterPro" id="IPR006034">
    <property type="entry name" value="Asparaginase/glutaminase-like"/>
</dbReference>
<dbReference type="SMART" id="SM00248">
    <property type="entry name" value="ANK"/>
    <property type="match status" value="2"/>
</dbReference>
<dbReference type="EC" id="3.5.1.1" evidence="1"/>
<dbReference type="InterPro" id="IPR036770">
    <property type="entry name" value="Ankyrin_rpt-contain_sf"/>
</dbReference>
<dbReference type="InterPro" id="IPR041725">
    <property type="entry name" value="L-asparaginase_I"/>
</dbReference>
<evidence type="ECO:0000256" key="5">
    <source>
        <dbReference type="ARBA" id="ARBA00061199"/>
    </source>
</evidence>
<dbReference type="InterPro" id="IPR040919">
    <property type="entry name" value="Asparaginase_C"/>
</dbReference>
<dbReference type="InterPro" id="IPR036152">
    <property type="entry name" value="Asp/glu_Ase-like_sf"/>
</dbReference>